<dbReference type="Gene3D" id="3.80.10.10">
    <property type="entry name" value="Ribonuclease Inhibitor"/>
    <property type="match status" value="2"/>
</dbReference>
<feature type="domain" description="TIR" evidence="9">
    <location>
        <begin position="19"/>
        <end position="185"/>
    </location>
</feature>
<dbReference type="GO" id="GO:0006952">
    <property type="term" value="P:defense response"/>
    <property type="evidence" value="ECO:0007669"/>
    <property type="project" value="UniProtKB-KW"/>
</dbReference>
<dbReference type="InterPro" id="IPR045344">
    <property type="entry name" value="C-JID"/>
</dbReference>
<dbReference type="EnsemblPlants" id="QL09p003516:mrna">
    <property type="protein sequence ID" value="QL09p003516:mrna"/>
    <property type="gene ID" value="QL09p003516"/>
</dbReference>
<evidence type="ECO:0000256" key="1">
    <source>
        <dbReference type="ARBA" id="ARBA00011982"/>
    </source>
</evidence>
<comment type="catalytic activity">
    <reaction evidence="7">
        <text>NAD(+) + H2O = ADP-D-ribose + nicotinamide + H(+)</text>
        <dbReference type="Rhea" id="RHEA:16301"/>
        <dbReference type="ChEBI" id="CHEBI:15377"/>
        <dbReference type="ChEBI" id="CHEBI:15378"/>
        <dbReference type="ChEBI" id="CHEBI:17154"/>
        <dbReference type="ChEBI" id="CHEBI:57540"/>
        <dbReference type="ChEBI" id="CHEBI:57967"/>
        <dbReference type="EC" id="3.2.2.6"/>
    </reaction>
    <physiologicalReaction direction="left-to-right" evidence="7">
        <dbReference type="Rhea" id="RHEA:16302"/>
    </physiologicalReaction>
</comment>
<dbReference type="InParanoid" id="A0A7N2MGJ7"/>
<dbReference type="EMBL" id="LRBV02000009">
    <property type="status" value="NOT_ANNOTATED_CDS"/>
    <property type="molecule type" value="Genomic_DNA"/>
</dbReference>
<dbReference type="GO" id="GO:0061809">
    <property type="term" value="F:NAD+ nucleosidase activity, cyclic ADP-ribose generating"/>
    <property type="evidence" value="ECO:0007669"/>
    <property type="project" value="UniProtKB-EC"/>
</dbReference>
<keyword evidence="2" id="KW-0433">Leucine-rich repeat</keyword>
<feature type="compositionally biased region" description="Basic and acidic residues" evidence="8">
    <location>
        <begin position="1100"/>
        <end position="1117"/>
    </location>
</feature>
<dbReference type="InterPro" id="IPR024752">
    <property type="entry name" value="Myb/SANT-like_dom"/>
</dbReference>
<evidence type="ECO:0000313" key="10">
    <source>
        <dbReference type="EnsemblPlants" id="QL09p003516:mrna"/>
    </source>
</evidence>
<dbReference type="SUPFAM" id="SSF52200">
    <property type="entry name" value="Toll/Interleukin receptor TIR domain"/>
    <property type="match status" value="1"/>
</dbReference>
<organism evidence="10 11">
    <name type="scientific">Quercus lobata</name>
    <name type="common">Valley oak</name>
    <dbReference type="NCBI Taxonomy" id="97700"/>
    <lineage>
        <taxon>Eukaryota</taxon>
        <taxon>Viridiplantae</taxon>
        <taxon>Streptophyta</taxon>
        <taxon>Embryophyta</taxon>
        <taxon>Tracheophyta</taxon>
        <taxon>Spermatophyta</taxon>
        <taxon>Magnoliopsida</taxon>
        <taxon>eudicotyledons</taxon>
        <taxon>Gunneridae</taxon>
        <taxon>Pentapetalae</taxon>
        <taxon>rosids</taxon>
        <taxon>fabids</taxon>
        <taxon>Fagales</taxon>
        <taxon>Fagaceae</taxon>
        <taxon>Quercus</taxon>
    </lineage>
</organism>
<keyword evidence="11" id="KW-1185">Reference proteome</keyword>
<dbReference type="SUPFAM" id="SSF46785">
    <property type="entry name" value="Winged helix' DNA-binding domain"/>
    <property type="match status" value="1"/>
</dbReference>
<dbReference type="InterPro" id="IPR044974">
    <property type="entry name" value="Disease_R_plants"/>
</dbReference>
<evidence type="ECO:0000256" key="5">
    <source>
        <dbReference type="ARBA" id="ARBA00022821"/>
    </source>
</evidence>
<dbReference type="Gramene" id="QL09p003516:mrna">
    <property type="protein sequence ID" value="QL09p003516:mrna"/>
    <property type="gene ID" value="QL09p003516"/>
</dbReference>
<dbReference type="InterPro" id="IPR032675">
    <property type="entry name" value="LRR_dom_sf"/>
</dbReference>
<dbReference type="Pfam" id="PF23282">
    <property type="entry name" value="WHD_ROQ1"/>
    <property type="match status" value="1"/>
</dbReference>
<accession>A0A7N2MGJ7</accession>
<dbReference type="Proteomes" id="UP000594261">
    <property type="component" value="Chromosome 9"/>
</dbReference>
<dbReference type="InterPro" id="IPR011713">
    <property type="entry name" value="Leu-rich_rpt_3"/>
</dbReference>
<dbReference type="SMART" id="SM00255">
    <property type="entry name" value="TIR"/>
    <property type="match status" value="1"/>
</dbReference>
<evidence type="ECO:0000256" key="7">
    <source>
        <dbReference type="ARBA" id="ARBA00047304"/>
    </source>
</evidence>
<dbReference type="PROSITE" id="PS50104">
    <property type="entry name" value="TIR"/>
    <property type="match status" value="1"/>
</dbReference>
<dbReference type="GO" id="GO:0043531">
    <property type="term" value="F:ADP binding"/>
    <property type="evidence" value="ECO:0007669"/>
    <property type="project" value="InterPro"/>
</dbReference>
<dbReference type="PANTHER" id="PTHR11017:SF573">
    <property type="entry name" value="ADP-RIBOSYL CYCLASE_CYCLIC ADP-RIBOSE HYDROLASE"/>
    <property type="match status" value="1"/>
</dbReference>
<evidence type="ECO:0000259" key="9">
    <source>
        <dbReference type="PROSITE" id="PS50104"/>
    </source>
</evidence>
<dbReference type="GO" id="GO:0007165">
    <property type="term" value="P:signal transduction"/>
    <property type="evidence" value="ECO:0007669"/>
    <property type="project" value="InterPro"/>
</dbReference>
<dbReference type="RefSeq" id="XP_030934302.1">
    <property type="nucleotide sequence ID" value="XM_031078442.1"/>
</dbReference>
<dbReference type="PRINTS" id="PR00364">
    <property type="entry name" value="DISEASERSIST"/>
</dbReference>
<dbReference type="InterPro" id="IPR042197">
    <property type="entry name" value="Apaf_helical"/>
</dbReference>
<dbReference type="GeneID" id="115959838"/>
<keyword evidence="4" id="KW-0378">Hydrolase</keyword>
<keyword evidence="6" id="KW-0520">NAD</keyword>
<dbReference type="InterPro" id="IPR058192">
    <property type="entry name" value="WHD_ROQ1-like"/>
</dbReference>
<dbReference type="Gene3D" id="1.10.8.430">
    <property type="entry name" value="Helical domain of apoptotic protease-activating factors"/>
    <property type="match status" value="1"/>
</dbReference>
<evidence type="ECO:0000256" key="8">
    <source>
        <dbReference type="SAM" id="MobiDB-lite"/>
    </source>
</evidence>
<evidence type="ECO:0000256" key="3">
    <source>
        <dbReference type="ARBA" id="ARBA00022737"/>
    </source>
</evidence>
<dbReference type="SUPFAM" id="SSF52540">
    <property type="entry name" value="P-loop containing nucleoside triphosphate hydrolases"/>
    <property type="match status" value="1"/>
</dbReference>
<reference evidence="10" key="2">
    <citation type="submission" date="2021-01" db="UniProtKB">
        <authorList>
            <consortium name="EnsemblPlants"/>
        </authorList>
    </citation>
    <scope>IDENTIFICATION</scope>
</reference>
<reference evidence="10 11" key="1">
    <citation type="journal article" date="2016" name="G3 (Bethesda)">
        <title>First Draft Assembly and Annotation of the Genome of a California Endemic Oak Quercus lobata Nee (Fagaceae).</title>
        <authorList>
            <person name="Sork V.L."/>
            <person name="Fitz-Gibbon S.T."/>
            <person name="Puiu D."/>
            <person name="Crepeau M."/>
            <person name="Gugger P.F."/>
            <person name="Sherman R."/>
            <person name="Stevens K."/>
            <person name="Langley C.H."/>
            <person name="Pellegrini M."/>
            <person name="Salzberg S.L."/>
        </authorList>
    </citation>
    <scope>NUCLEOTIDE SEQUENCE [LARGE SCALE GENOMIC DNA]</scope>
    <source>
        <strain evidence="10 11">cv. SW786</strain>
    </source>
</reference>
<proteinExistence type="predicted"/>
<dbReference type="InterPro" id="IPR035897">
    <property type="entry name" value="Toll_tir_struct_dom_sf"/>
</dbReference>
<dbReference type="Gene3D" id="3.40.50.10140">
    <property type="entry name" value="Toll/interleukin-1 receptor homology (TIR) domain"/>
    <property type="match status" value="1"/>
</dbReference>
<dbReference type="Pfam" id="PF01582">
    <property type="entry name" value="TIR"/>
    <property type="match status" value="1"/>
</dbReference>
<dbReference type="Pfam" id="PF20160">
    <property type="entry name" value="C-JID"/>
    <property type="match status" value="1"/>
</dbReference>
<feature type="region of interest" description="Disordered" evidence="8">
    <location>
        <begin position="1090"/>
        <end position="1117"/>
    </location>
</feature>
<dbReference type="SUPFAM" id="SSF52058">
    <property type="entry name" value="L domain-like"/>
    <property type="match status" value="1"/>
</dbReference>
<evidence type="ECO:0000256" key="6">
    <source>
        <dbReference type="ARBA" id="ARBA00023027"/>
    </source>
</evidence>
<dbReference type="KEGG" id="qlo:115959838"/>
<evidence type="ECO:0000313" key="11">
    <source>
        <dbReference type="Proteomes" id="UP000594261"/>
    </source>
</evidence>
<dbReference type="OMA" id="NNRHESK"/>
<gene>
    <name evidence="10" type="primary">LOC115959838</name>
</gene>
<dbReference type="InterPro" id="IPR000157">
    <property type="entry name" value="TIR_dom"/>
</dbReference>
<keyword evidence="5" id="KW-0611">Plant defense</keyword>
<keyword evidence="3" id="KW-0677">Repeat</keyword>
<dbReference type="Pfam" id="PF07725">
    <property type="entry name" value="LRR_3"/>
    <property type="match status" value="1"/>
</dbReference>
<evidence type="ECO:0000256" key="4">
    <source>
        <dbReference type="ARBA" id="ARBA00022801"/>
    </source>
</evidence>
<evidence type="ECO:0000256" key="2">
    <source>
        <dbReference type="ARBA" id="ARBA00022614"/>
    </source>
</evidence>
<dbReference type="FunCoup" id="A0A7N2MGJ7">
    <property type="interactions" value="255"/>
</dbReference>
<name>A0A7N2MGJ7_QUELO</name>
<sequence>MCTQGASTSSPSSSSTRRWKYDVFLNFRGVDTRNSFTDHLYAALKQKGILTFKYDKKIERGKAIAREILEAIEGSRFAIVVLSKHYAASTWCLDELVKIIGYSKEMGTTVLPVFYDVDPSDVWKQRGTFAVAFAEHEVRFMENMEKIDIWRAALREAANLSGWLVQDGHVSELIQSIVEHILQNLSSCFSSITDDLVGIDSSVEELINSYLDLGKNVCIIGICGMGGSGKTTLARVVYEKFRNYFEGSSFIANVREYPEKLDLLHLQQQLLADILEERNIDIRNVYYGVDIIKRRLCHKKVLIVLDDVNKLDQLENLAGEHGWFGLGSLIIITTRDEHLLVHHGVHKICKPNALNSDDALKLFCLKAFKNEQPRKGYMQLSQDVVCYANGHPLTLVSLGSFLFGRTMDVWQSALDRFKKIPKREIFDILKVSFDGLEEMWKDIFLDIACFFRGKMKDQVIEILETCGFDARIGIQVLMDKSLLTIENDTLQMHDLLQEMGMEIVRRESREEPGKRSRLWLRKDLFHVFMNNTATKAIQAIVLDLFGGDEEYRPIESYSEVFSKMCNLRLLIIDNVHIPNGLNHLSYKLRLLEWRGYSSKCLPSKFQSKELVELKLRFSKIEYLWRGVKYLDKLKLIDLEHSISLIRTPDFTGVPRLEKLCLRGCINLVEIHPSIGQLSKLTVLNLKFCQSLINLPNSMDSLRSLEILILLGCSKLANLPENLGKIESLKELDLTGAAIREVPSSISFLICRGCEKQFFKSRLDSVFCVHSLKYLALSTNNLIFALPASISQLPKLEALDLGNCIQLHSLPDLPSNVRYINAKGCSSLEPSPALLSMSNLLQPSISFFNCCKLVEYNEGSDGLAFAMLKRYLQGLIYPKTGLYETSTRRKDRSRAAFQIIIPGLDVPQWLTHQRIGYSISIELPPNWCNSRWMGFSLCALFRINCYGYSSERYSLKGHVKALGDMPHHTFKVIGETSFEVVIGETSFDYSVCHLWLLYWSRDDLLGTHWYDLECSRINVVFDSNSPSVEVIKCAVRLIYEQDVKEFSQTIAQGSSCVITSEDSDFVHEFENSAVVKATKIVRTYDDNNEAERSASWGFPGETERAMDKTKDEEKESKSEQFRWSKPMQCLLIEILANDATKGNKPSNTFMPGSLALAAQTISEKFGVECRPNHVENCLLTIESIWSTITQLRNRKNTFGWNDNLKMITCEKKVYDEEVMAHPDHEQYLNKKIEMFDKMALIFCKDMAKWSFAKSFCDIDSKKMIVDLDFNGIDIDFKKASKGKQVCSSNADLSGVSSHRKRSCSYQDSYCDKFSKQLRKVELAIKKLKKDQLDVNELYEEVMKIEGFDEVMLASAFDHLVDNEKAAKAFMVKNARLRTLWLECFFNKNGNCGN</sequence>
<dbReference type="InterPro" id="IPR027417">
    <property type="entry name" value="P-loop_NTPase"/>
</dbReference>
<protein>
    <recommendedName>
        <fullName evidence="1">ADP-ribosyl cyclase/cyclic ADP-ribose hydrolase</fullName>
        <ecNumber evidence="1">3.2.2.6</ecNumber>
    </recommendedName>
</protein>
<dbReference type="InterPro" id="IPR002182">
    <property type="entry name" value="NB-ARC"/>
</dbReference>
<dbReference type="FunFam" id="3.40.50.10140:FF:000007">
    <property type="entry name" value="Disease resistance protein (TIR-NBS-LRR class)"/>
    <property type="match status" value="1"/>
</dbReference>
<dbReference type="Pfam" id="PF12776">
    <property type="entry name" value="Myb_DNA-bind_3"/>
    <property type="match status" value="1"/>
</dbReference>
<dbReference type="OrthoDB" id="1757685at2759"/>
<dbReference type="InterPro" id="IPR036390">
    <property type="entry name" value="WH_DNA-bd_sf"/>
</dbReference>
<dbReference type="EC" id="3.2.2.6" evidence="1"/>
<dbReference type="Gene3D" id="3.40.50.300">
    <property type="entry name" value="P-loop containing nucleotide triphosphate hydrolases"/>
    <property type="match status" value="1"/>
</dbReference>
<dbReference type="Pfam" id="PF00931">
    <property type="entry name" value="NB-ARC"/>
    <property type="match status" value="1"/>
</dbReference>
<dbReference type="PANTHER" id="PTHR11017">
    <property type="entry name" value="LEUCINE-RICH REPEAT-CONTAINING PROTEIN"/>
    <property type="match status" value="1"/>
</dbReference>